<feature type="compositionally biased region" description="Polar residues" evidence="1">
    <location>
        <begin position="15"/>
        <end position="26"/>
    </location>
</feature>
<name>A0A0A9F9K6_ARUDO</name>
<protein>
    <submittedName>
        <fullName evidence="2">Uncharacterized protein</fullName>
    </submittedName>
</protein>
<proteinExistence type="predicted"/>
<evidence type="ECO:0000313" key="2">
    <source>
        <dbReference type="EMBL" id="JAE04948.1"/>
    </source>
</evidence>
<dbReference type="EMBL" id="GBRH01192948">
    <property type="protein sequence ID" value="JAE04948.1"/>
    <property type="molecule type" value="Transcribed_RNA"/>
</dbReference>
<accession>A0A0A9F9K6</accession>
<evidence type="ECO:0000256" key="1">
    <source>
        <dbReference type="SAM" id="MobiDB-lite"/>
    </source>
</evidence>
<reference evidence="2" key="1">
    <citation type="submission" date="2014-09" db="EMBL/GenBank/DDBJ databases">
        <authorList>
            <person name="Magalhaes I.L.F."/>
            <person name="Oliveira U."/>
            <person name="Santos F.R."/>
            <person name="Vidigal T.H.D.A."/>
            <person name="Brescovit A.D."/>
            <person name="Santos A.J."/>
        </authorList>
    </citation>
    <scope>NUCLEOTIDE SEQUENCE</scope>
    <source>
        <tissue evidence="2">Shoot tissue taken approximately 20 cm above the soil surface</tissue>
    </source>
</reference>
<dbReference type="AlphaFoldDB" id="A0A0A9F9K6"/>
<reference evidence="2" key="2">
    <citation type="journal article" date="2015" name="Data Brief">
        <title>Shoot transcriptome of the giant reed, Arundo donax.</title>
        <authorList>
            <person name="Barrero R.A."/>
            <person name="Guerrero F.D."/>
            <person name="Moolhuijzen P."/>
            <person name="Goolsby J.A."/>
            <person name="Tidwell J."/>
            <person name="Bellgard S.E."/>
            <person name="Bellgard M.I."/>
        </authorList>
    </citation>
    <scope>NUCLEOTIDE SEQUENCE</scope>
    <source>
        <tissue evidence="2">Shoot tissue taken approximately 20 cm above the soil surface</tissue>
    </source>
</reference>
<organism evidence="2">
    <name type="scientific">Arundo donax</name>
    <name type="common">Giant reed</name>
    <name type="synonym">Donax arundinaceus</name>
    <dbReference type="NCBI Taxonomy" id="35708"/>
    <lineage>
        <taxon>Eukaryota</taxon>
        <taxon>Viridiplantae</taxon>
        <taxon>Streptophyta</taxon>
        <taxon>Embryophyta</taxon>
        <taxon>Tracheophyta</taxon>
        <taxon>Spermatophyta</taxon>
        <taxon>Magnoliopsida</taxon>
        <taxon>Liliopsida</taxon>
        <taxon>Poales</taxon>
        <taxon>Poaceae</taxon>
        <taxon>PACMAD clade</taxon>
        <taxon>Arundinoideae</taxon>
        <taxon>Arundineae</taxon>
        <taxon>Arundo</taxon>
    </lineage>
</organism>
<feature type="region of interest" description="Disordered" evidence="1">
    <location>
        <begin position="1"/>
        <end position="26"/>
    </location>
</feature>
<sequence>MIIVQHTHYGHHSMESSSKTLISPSS</sequence>